<dbReference type="EMBL" id="CAJJDP010000004">
    <property type="protein sequence ID" value="CAD8134687.1"/>
    <property type="molecule type" value="Genomic_DNA"/>
</dbReference>
<feature type="transmembrane region" description="Helical" evidence="1">
    <location>
        <begin position="58"/>
        <end position="78"/>
    </location>
</feature>
<evidence type="ECO:0000313" key="2">
    <source>
        <dbReference type="EMBL" id="CAD8134687.1"/>
    </source>
</evidence>
<sequence>MHRSFYTQMRFERQQFNFALLSFVGNKCYICAQNLQCVTITFAKFIIFENSTMSFQLTIARIFFIINYLVFISGNSYLHIFTSLINIKFECPLLPTSCKSSISNRCQAFHFIVKQLQKVGNS</sequence>
<dbReference type="Proteomes" id="UP000683925">
    <property type="component" value="Unassembled WGS sequence"/>
</dbReference>
<protein>
    <recommendedName>
        <fullName evidence="4">Transmembrane protein</fullName>
    </recommendedName>
</protein>
<name>A0A8S1S4T9_PAROT</name>
<keyword evidence="1" id="KW-1133">Transmembrane helix</keyword>
<dbReference type="AlphaFoldDB" id="A0A8S1S4T9"/>
<keyword evidence="1" id="KW-0472">Membrane</keyword>
<gene>
    <name evidence="2" type="ORF">POCTA_138.1.T0050557</name>
</gene>
<organism evidence="2 3">
    <name type="scientific">Paramecium octaurelia</name>
    <dbReference type="NCBI Taxonomy" id="43137"/>
    <lineage>
        <taxon>Eukaryota</taxon>
        <taxon>Sar</taxon>
        <taxon>Alveolata</taxon>
        <taxon>Ciliophora</taxon>
        <taxon>Intramacronucleata</taxon>
        <taxon>Oligohymenophorea</taxon>
        <taxon>Peniculida</taxon>
        <taxon>Parameciidae</taxon>
        <taxon>Paramecium</taxon>
    </lineage>
</organism>
<accession>A0A8S1S4T9</accession>
<keyword evidence="3" id="KW-1185">Reference proteome</keyword>
<evidence type="ECO:0008006" key="4">
    <source>
        <dbReference type="Google" id="ProtNLM"/>
    </source>
</evidence>
<proteinExistence type="predicted"/>
<reference evidence="2" key="1">
    <citation type="submission" date="2021-01" db="EMBL/GenBank/DDBJ databases">
        <authorList>
            <consortium name="Genoscope - CEA"/>
            <person name="William W."/>
        </authorList>
    </citation>
    <scope>NUCLEOTIDE SEQUENCE</scope>
</reference>
<comment type="caution">
    <text evidence="2">The sequence shown here is derived from an EMBL/GenBank/DDBJ whole genome shotgun (WGS) entry which is preliminary data.</text>
</comment>
<evidence type="ECO:0000313" key="3">
    <source>
        <dbReference type="Proteomes" id="UP000683925"/>
    </source>
</evidence>
<evidence type="ECO:0000256" key="1">
    <source>
        <dbReference type="SAM" id="Phobius"/>
    </source>
</evidence>
<keyword evidence="1" id="KW-0812">Transmembrane</keyword>